<dbReference type="Gene3D" id="3.20.20.80">
    <property type="entry name" value="Glycosidases"/>
    <property type="match status" value="1"/>
</dbReference>
<dbReference type="EMBL" id="JAKIKU010000005">
    <property type="protein sequence ID" value="MCL1046019.1"/>
    <property type="molecule type" value="Genomic_DNA"/>
</dbReference>
<dbReference type="RefSeq" id="WP_248955834.1">
    <property type="nucleotide sequence ID" value="NZ_JAKIKU010000005.1"/>
</dbReference>
<protein>
    <submittedName>
        <fullName evidence="2">Agarase</fullName>
    </submittedName>
</protein>
<accession>A0ABT0KQW2</accession>
<feature type="domain" description="Agarase CBM-like" evidence="1">
    <location>
        <begin position="74"/>
        <end position="250"/>
    </location>
</feature>
<gene>
    <name evidence="2" type="ORF">L2737_11850</name>
</gene>
<keyword evidence="3" id="KW-1185">Reference proteome</keyword>
<comment type="caution">
    <text evidence="2">The sequence shown here is derived from an EMBL/GenBank/DDBJ whole genome shotgun (WGS) entry which is preliminary data.</text>
</comment>
<reference evidence="2 3" key="1">
    <citation type="submission" date="2022-01" db="EMBL/GenBank/DDBJ databases">
        <title>Whole genome-based taxonomy of the Shewanellaceae.</title>
        <authorList>
            <person name="Martin-Rodriguez A.J."/>
        </authorList>
    </citation>
    <scope>NUCLEOTIDE SEQUENCE [LARGE SCALE GENOMIC DNA]</scope>
    <source>
        <strain evidence="2 3">DSM 24955</strain>
    </source>
</reference>
<dbReference type="InterPro" id="IPR040669">
    <property type="entry name" value="Agarase_CBM"/>
</dbReference>
<dbReference type="Proteomes" id="UP001202134">
    <property type="component" value="Unassembled WGS sequence"/>
</dbReference>
<dbReference type="SUPFAM" id="SSF51445">
    <property type="entry name" value="(Trans)glycosidases"/>
    <property type="match status" value="1"/>
</dbReference>
<dbReference type="Pfam" id="PF17992">
    <property type="entry name" value="Agarase_CBM"/>
    <property type="match status" value="1"/>
</dbReference>
<organism evidence="2 3">
    <name type="scientific">Shewanella electrodiphila</name>
    <dbReference type="NCBI Taxonomy" id="934143"/>
    <lineage>
        <taxon>Bacteria</taxon>
        <taxon>Pseudomonadati</taxon>
        <taxon>Pseudomonadota</taxon>
        <taxon>Gammaproteobacteria</taxon>
        <taxon>Alteromonadales</taxon>
        <taxon>Shewanellaceae</taxon>
        <taxon>Shewanella</taxon>
    </lineage>
</organism>
<evidence type="ECO:0000313" key="3">
    <source>
        <dbReference type="Proteomes" id="UP001202134"/>
    </source>
</evidence>
<evidence type="ECO:0000259" key="1">
    <source>
        <dbReference type="Pfam" id="PF17992"/>
    </source>
</evidence>
<evidence type="ECO:0000313" key="2">
    <source>
        <dbReference type="EMBL" id="MCL1046019.1"/>
    </source>
</evidence>
<sequence>MPELFLNNVPIKVSNNISNRSHAVCGLLLLGSLATLLGCNGHTPAEAATANTSDTAKDTVSKVDNVYLERTLFDFENADQLQNIIGKNALFSIANSGSNNALEVTFKSEVNYKANISLQAASPWDVSGHQDVAIAVDITNHADASTPLYVKAFDLNDHQSRSTVIPASSSKTYYIVLSGDELDHNTGIRSNPKYWLTDYEQIEWRGGKKDLDLHHITAFEFQVGGSLVDKHLSFDNVRLITPKAVISDYLVGLVDQFGQNAKHYFNGKVNSVEALQQHSAKEIALLEKAPRLADRSQFNGWINGPKLAATGYFRVDKYQDKWTLVDPEGYLFFSNGIANIRMANTSTITGYDFDPALINIKLATDLTPEDSLGLNQVDHQALPSRKLVSALRSDMFSWLPSYDEPLGQNFGYRRSVHTGPVLSGETFSFYRTNLQRKFAENDPEKLFEKWKDNTINRMHSWGFTSFGNWVDPGYYQMNRLPYFANGWIIGDFKTVSSGNDYWSPLPDPFDPVFAVRARATIAQIALEVDNNPWCIGVFIDNEKSWGMMGSTQSQYGIVINTLSRSTEDSPAKVAFVDALKSKYLTIDSLNKAWEQKFSWDDLIKGVRLKNINDAVSADLSMLLTLYAEQYFKTVSSTLKQYMPNHLYMGARFASWGMTSEIREAAAKYADVMSYNYYNEGLDKGFWAFLEEVNRPSIIGEFHNGSLDSGLLHPGLVPAQSQADRGLMYQEYMKSVIENRYFVGAHWFQYIDSPLTGRAYDGENYNVGFVSVTDKPYTELVDAAKVVNSTLYKKRFSEEKKSVKDVN</sequence>
<dbReference type="InterPro" id="IPR017853">
    <property type="entry name" value="GH"/>
</dbReference>
<name>A0ABT0KQW2_9GAMM</name>
<proteinExistence type="predicted"/>
<dbReference type="Gene3D" id="2.60.120.430">
    <property type="entry name" value="Galactose-binding lectin"/>
    <property type="match status" value="1"/>
</dbReference>